<dbReference type="EMBL" id="SGPJ01000325">
    <property type="protein sequence ID" value="THG95399.1"/>
    <property type="molecule type" value="Genomic_DNA"/>
</dbReference>
<gene>
    <name evidence="3" type="ORF">EW026_g6246</name>
</gene>
<keyword evidence="1" id="KW-0175">Coiled coil</keyword>
<feature type="coiled-coil region" evidence="1">
    <location>
        <begin position="601"/>
        <end position="754"/>
    </location>
</feature>
<organism evidence="3 4">
    <name type="scientific">Hermanssonia centrifuga</name>
    <dbReference type="NCBI Taxonomy" id="98765"/>
    <lineage>
        <taxon>Eukaryota</taxon>
        <taxon>Fungi</taxon>
        <taxon>Dikarya</taxon>
        <taxon>Basidiomycota</taxon>
        <taxon>Agaricomycotina</taxon>
        <taxon>Agaricomycetes</taxon>
        <taxon>Polyporales</taxon>
        <taxon>Meruliaceae</taxon>
        <taxon>Hermanssonia</taxon>
    </lineage>
</organism>
<dbReference type="PANTHER" id="PTHR45615:SF80">
    <property type="entry name" value="GRIP DOMAIN-CONTAINING PROTEIN"/>
    <property type="match status" value="1"/>
</dbReference>
<feature type="compositionally biased region" description="Polar residues" evidence="2">
    <location>
        <begin position="31"/>
        <end position="42"/>
    </location>
</feature>
<evidence type="ECO:0000313" key="3">
    <source>
        <dbReference type="EMBL" id="THG95399.1"/>
    </source>
</evidence>
<protein>
    <submittedName>
        <fullName evidence="3">Uncharacterized protein</fullName>
    </submittedName>
</protein>
<proteinExistence type="predicted"/>
<evidence type="ECO:0000256" key="2">
    <source>
        <dbReference type="SAM" id="MobiDB-lite"/>
    </source>
</evidence>
<feature type="compositionally biased region" description="Basic and acidic residues" evidence="2">
    <location>
        <begin position="234"/>
        <end position="244"/>
    </location>
</feature>
<feature type="region of interest" description="Disordered" evidence="2">
    <location>
        <begin position="224"/>
        <end position="250"/>
    </location>
</feature>
<feature type="region of interest" description="Disordered" evidence="2">
    <location>
        <begin position="1"/>
        <end position="63"/>
    </location>
</feature>
<feature type="coiled-coil region" evidence="1">
    <location>
        <begin position="815"/>
        <end position="884"/>
    </location>
</feature>
<name>A0A4S4KFZ1_9APHY</name>
<evidence type="ECO:0000256" key="1">
    <source>
        <dbReference type="SAM" id="Coils"/>
    </source>
</evidence>
<dbReference type="PANTHER" id="PTHR45615">
    <property type="entry name" value="MYOSIN HEAVY CHAIN, NON-MUSCLE"/>
    <property type="match status" value="1"/>
</dbReference>
<reference evidence="3 4" key="1">
    <citation type="submission" date="2019-02" db="EMBL/GenBank/DDBJ databases">
        <title>Genome sequencing of the rare red list fungi Phlebia centrifuga.</title>
        <authorList>
            <person name="Buettner E."/>
            <person name="Kellner H."/>
        </authorList>
    </citation>
    <scope>NUCLEOTIDE SEQUENCE [LARGE SCALE GENOMIC DNA]</scope>
    <source>
        <strain evidence="3 4">DSM 108282</strain>
    </source>
</reference>
<feature type="compositionally biased region" description="Polar residues" evidence="2">
    <location>
        <begin position="1010"/>
        <end position="1032"/>
    </location>
</feature>
<dbReference type="AlphaFoldDB" id="A0A4S4KFZ1"/>
<feature type="coiled-coil region" evidence="1">
    <location>
        <begin position="438"/>
        <end position="532"/>
    </location>
</feature>
<feature type="compositionally biased region" description="Polar residues" evidence="2">
    <location>
        <begin position="52"/>
        <end position="63"/>
    </location>
</feature>
<accession>A0A4S4KFZ1</accession>
<feature type="compositionally biased region" description="Polar residues" evidence="2">
    <location>
        <begin position="909"/>
        <end position="928"/>
    </location>
</feature>
<keyword evidence="4" id="KW-1185">Reference proteome</keyword>
<feature type="region of interest" description="Disordered" evidence="2">
    <location>
        <begin position="888"/>
        <end position="1056"/>
    </location>
</feature>
<evidence type="ECO:0000313" key="4">
    <source>
        <dbReference type="Proteomes" id="UP000309038"/>
    </source>
</evidence>
<feature type="compositionally biased region" description="Acidic residues" evidence="2">
    <location>
        <begin position="224"/>
        <end position="233"/>
    </location>
</feature>
<comment type="caution">
    <text evidence="3">The sequence shown here is derived from an EMBL/GenBank/DDBJ whole genome shotgun (WGS) entry which is preliminary data.</text>
</comment>
<feature type="compositionally biased region" description="Low complexity" evidence="2">
    <location>
        <begin position="984"/>
        <end position="1001"/>
    </location>
</feature>
<dbReference type="Proteomes" id="UP000309038">
    <property type="component" value="Unassembled WGS sequence"/>
</dbReference>
<sequence>MFKRMSKAVVPHNDSTDTLPKIGLPKKVKSSLHSISTGSQHSLGHAPGDAFTRQSQDTARPSIDSTASLSLIPSTPISENKFGSMEDGRFGSLRSILKPGSTPGASKNVRFFSRDAYRVMSPDQSSAEIEEPSLLNRLQRAAPSRPTAQQLFLTPPPLPAKDGELSTPINAQPATSTPMMTPMMIPPPNLGNIFEFSENGISDLPTIIPSTRAPILDSAVEVFETETETETEREEQVQHSKTEDSLPIPETLGTPFGDVLSESSPMRPPPGLHDRSHSFSFGQTVFHSLKSHENASPAKSEPIISNRSRALSDTVFTSMLQSPPTGLTNLKRPEADINDTSEAIVAYQPPEKDPFAANAVTYYTPGTMLPPSPPQATHTRTASREEDLIWSLRTQLALQSELCAQYEVDLAARDELVDTLNTRLSDTEKECDRRKNVVRNWRKRVAELEKCVKGLEEEVDRSRGESFDRSIMDEASGEAMRILHRRINDLERERKDGEQREKEIGRQLESKNEELKQVIDELNTRYQSERELKAGITAAKEEMEIMGQQGGQEELKSIMAKNAEERERHHTIESTWEREREALLATNHSLRDEQFESQSQITGLREEIVRREDELAVLKSELEAQWKHTEETGEELEQLRREKEELSAEVDVLRTQLSETEAEWDDIENGKVELQNKMQEVWASNESLEQEKAALAKNLRDEQDHAEELTRALQEREDRVAALEQQRQHAYDNVSRLQENMRQRDTELAEYSRRFREREVEVDEIRESLTRQKRDHSRIVDEQSRKLSEVVAREVESRANMESVIREKAESDVLLNTLKERSTVLKEEVERLRRQIHELQQESADKEVKLAQAAKQRAQDKEDLQGLNIALDSKQQELELLKRRVGTRPSVGATPAPAAKIPFRRESSIFGTPSVTRPPSSLSDTGSTAKERKLSDPPSVAARLRVRANGSAAHSTKKTIDGSMGPPPLKARSSLAPTPLATPSRIPSTSSLARSSSATPLAKPARHRVSTSLESLRAKGSSTSMLSASDVSEQSEKENVSVTPAARRRMSIAVPA</sequence>